<dbReference type="CDD" id="cd03443">
    <property type="entry name" value="PaaI_thioesterase"/>
    <property type="match status" value="1"/>
</dbReference>
<organism evidence="3 4">
    <name type="scientific">Parapusillimonas granuli</name>
    <dbReference type="NCBI Taxonomy" id="380911"/>
    <lineage>
        <taxon>Bacteria</taxon>
        <taxon>Pseudomonadati</taxon>
        <taxon>Pseudomonadota</taxon>
        <taxon>Betaproteobacteria</taxon>
        <taxon>Burkholderiales</taxon>
        <taxon>Alcaligenaceae</taxon>
        <taxon>Parapusillimonas</taxon>
    </lineage>
</organism>
<dbReference type="GO" id="GO:0016289">
    <property type="term" value="F:acyl-CoA hydrolase activity"/>
    <property type="evidence" value="ECO:0007669"/>
    <property type="project" value="UniProtKB-ARBA"/>
</dbReference>
<feature type="domain" description="Thioesterase" evidence="2">
    <location>
        <begin position="46"/>
        <end position="121"/>
    </location>
</feature>
<protein>
    <submittedName>
        <fullName evidence="3">PaaI family thioesterase</fullName>
    </submittedName>
</protein>
<keyword evidence="4" id="KW-1185">Reference proteome</keyword>
<dbReference type="RefSeq" id="WP_180152830.1">
    <property type="nucleotide sequence ID" value="NZ_JACCEM010000001.1"/>
</dbReference>
<evidence type="ECO:0000256" key="1">
    <source>
        <dbReference type="ARBA" id="ARBA00022801"/>
    </source>
</evidence>
<dbReference type="InterPro" id="IPR003736">
    <property type="entry name" value="PAAI_dom"/>
</dbReference>
<dbReference type="InterPro" id="IPR029069">
    <property type="entry name" value="HotDog_dom_sf"/>
</dbReference>
<dbReference type="Pfam" id="PF03061">
    <property type="entry name" value="4HBT"/>
    <property type="match status" value="1"/>
</dbReference>
<dbReference type="EMBL" id="JACCEM010000001">
    <property type="protein sequence ID" value="NYT47780.1"/>
    <property type="molecule type" value="Genomic_DNA"/>
</dbReference>
<proteinExistence type="predicted"/>
<evidence type="ECO:0000259" key="2">
    <source>
        <dbReference type="Pfam" id="PF03061"/>
    </source>
</evidence>
<comment type="caution">
    <text evidence="3">The sequence shown here is derived from an EMBL/GenBank/DDBJ whole genome shotgun (WGS) entry which is preliminary data.</text>
</comment>
<dbReference type="Gene3D" id="3.10.129.10">
    <property type="entry name" value="Hotdog Thioesterase"/>
    <property type="match status" value="1"/>
</dbReference>
<evidence type="ECO:0000313" key="4">
    <source>
        <dbReference type="Proteomes" id="UP000559809"/>
    </source>
</evidence>
<evidence type="ECO:0000313" key="3">
    <source>
        <dbReference type="EMBL" id="NYT47780.1"/>
    </source>
</evidence>
<dbReference type="InterPro" id="IPR006683">
    <property type="entry name" value="Thioestr_dom"/>
</dbReference>
<dbReference type="Proteomes" id="UP000559809">
    <property type="component" value="Unassembled WGS sequence"/>
</dbReference>
<dbReference type="SUPFAM" id="SSF54637">
    <property type="entry name" value="Thioesterase/thiol ester dehydrase-isomerase"/>
    <property type="match status" value="1"/>
</dbReference>
<name>A0A853FY51_9BURK</name>
<dbReference type="NCBIfam" id="TIGR00369">
    <property type="entry name" value="unchar_dom_1"/>
    <property type="match status" value="1"/>
</dbReference>
<keyword evidence="1" id="KW-0378">Hydrolase</keyword>
<accession>A0A853FY51</accession>
<gene>
    <name evidence="3" type="ORF">H0A72_00495</name>
</gene>
<dbReference type="AlphaFoldDB" id="A0A853FY51"/>
<reference evidence="3 4" key="1">
    <citation type="submission" date="2020-07" db="EMBL/GenBank/DDBJ databases">
        <title>Taxonomic revisions and descriptions of new bacterial species based on genomic comparisons in the high-G+C-content subgroup of the family Alcaligenaceae.</title>
        <authorList>
            <person name="Szabo A."/>
            <person name="Felfoldi T."/>
        </authorList>
    </citation>
    <scope>NUCLEOTIDE SEQUENCE [LARGE SCALE GENOMIC DNA]</scope>
    <source>
        <strain evidence="3 4">LMG 24012</strain>
    </source>
</reference>
<sequence>MRFEDGSFFGIRAPMIDRFGIKPNSMSDGNTASAILPFLEENCNVHGTVSGPAIMALLDFAMAASARAHAPLAHTVLTIDLSIKFIKPADSDLYADCRCESRGRSMCFATGIVFNERGEKIAMANGVFKLVAGKGC</sequence>